<reference evidence="4" key="1">
    <citation type="journal article" date="2021" name="Microb. Physiol.">
        <title>Proteogenomic Insights into the Physiology of Marine, Sulfate-Reducing, Filamentous Desulfonema limicola and Desulfonema magnum.</title>
        <authorList>
            <person name="Schnaars V."/>
            <person name="Wohlbrand L."/>
            <person name="Scheve S."/>
            <person name="Hinrichs C."/>
            <person name="Reinhardt R."/>
            <person name="Rabus R."/>
        </authorList>
    </citation>
    <scope>NUCLEOTIDE SEQUENCE</scope>
    <source>
        <strain evidence="4">4be13</strain>
    </source>
</reference>
<keyword evidence="3" id="KW-0732">Signal</keyword>
<evidence type="ECO:0000256" key="1">
    <source>
        <dbReference type="PROSITE-ProRule" id="PRU00023"/>
    </source>
</evidence>
<dbReference type="EMBL" id="CP061800">
    <property type="protein sequence ID" value="QTA91830.1"/>
    <property type="molecule type" value="Genomic_DNA"/>
</dbReference>
<feature type="repeat" description="ANK" evidence="1">
    <location>
        <begin position="42"/>
        <end position="74"/>
    </location>
</feature>
<feature type="signal peptide" evidence="3">
    <location>
        <begin position="1"/>
        <end position="23"/>
    </location>
</feature>
<keyword evidence="5" id="KW-1185">Reference proteome</keyword>
<feature type="chain" id="PRO_5037494805" evidence="3">
    <location>
        <begin position="24"/>
        <end position="371"/>
    </location>
</feature>
<dbReference type="AlphaFoldDB" id="A0A975GS97"/>
<sequence>MYQKKLLPAFILFLLICSGCATSSQTLPDEAFDQIRRSPLKASLPPLFAAAKSNNIILIKNLLLSGEDVNRKDHDGKSALWYAFDYENYEAFKVLLENGATPYFLTYEMASGTYSKMELYKLAKEYNLLNRIKNHRNDDDVTVFDAYFSEFSNGHYVSEAEQLFEAVVRRDYGKIRTSGSVKDMQQFMEKYSSFGHHCYLIMVSDLNIRAGNSTTAEIIGKYIKGDRVFARVVRDGWIQTDRGWISSQYAKQIKKTIPLLHGYLREISSKTGLSRKPDTPGPATQTGTESRQMGTESRQPEIRYQQPEIVPPKVIRGGKVAAVQKELEAILKHPTLRKLELFINKYKNNKACQFLVKKAKEEYQKLLLGDL</sequence>
<keyword evidence="1" id="KW-0040">ANK repeat</keyword>
<dbReference type="RefSeq" id="WP_207679439.1">
    <property type="nucleotide sequence ID" value="NZ_CP061800.1"/>
</dbReference>
<evidence type="ECO:0000313" key="5">
    <source>
        <dbReference type="Proteomes" id="UP000663722"/>
    </source>
</evidence>
<evidence type="ECO:0000256" key="3">
    <source>
        <dbReference type="SAM" id="SignalP"/>
    </source>
</evidence>
<organism evidence="4 5">
    <name type="scientific">Desulfonema magnum</name>
    <dbReference type="NCBI Taxonomy" id="45655"/>
    <lineage>
        <taxon>Bacteria</taxon>
        <taxon>Pseudomonadati</taxon>
        <taxon>Thermodesulfobacteriota</taxon>
        <taxon>Desulfobacteria</taxon>
        <taxon>Desulfobacterales</taxon>
        <taxon>Desulfococcaceae</taxon>
        <taxon>Desulfonema</taxon>
    </lineage>
</organism>
<accession>A0A975GS97</accession>
<feature type="region of interest" description="Disordered" evidence="2">
    <location>
        <begin position="271"/>
        <end position="300"/>
    </location>
</feature>
<dbReference type="Pfam" id="PF12796">
    <property type="entry name" value="Ank_2"/>
    <property type="match status" value="1"/>
</dbReference>
<gene>
    <name evidence="4" type="ORF">dnm_079040</name>
</gene>
<dbReference type="SUPFAM" id="SSF48403">
    <property type="entry name" value="Ankyrin repeat"/>
    <property type="match status" value="1"/>
</dbReference>
<proteinExistence type="predicted"/>
<dbReference type="Gene3D" id="2.30.30.40">
    <property type="entry name" value="SH3 Domains"/>
    <property type="match status" value="1"/>
</dbReference>
<evidence type="ECO:0000256" key="2">
    <source>
        <dbReference type="SAM" id="MobiDB-lite"/>
    </source>
</evidence>
<evidence type="ECO:0000313" key="4">
    <source>
        <dbReference type="EMBL" id="QTA91830.1"/>
    </source>
</evidence>
<name>A0A975GS97_9BACT</name>
<dbReference type="Proteomes" id="UP000663722">
    <property type="component" value="Chromosome"/>
</dbReference>
<dbReference type="KEGG" id="dmm:dnm_079040"/>
<dbReference type="InterPro" id="IPR002110">
    <property type="entry name" value="Ankyrin_rpt"/>
</dbReference>
<dbReference type="SMART" id="SM00248">
    <property type="entry name" value="ANK"/>
    <property type="match status" value="2"/>
</dbReference>
<feature type="compositionally biased region" description="Polar residues" evidence="2">
    <location>
        <begin position="282"/>
        <end position="297"/>
    </location>
</feature>
<dbReference type="InterPro" id="IPR036770">
    <property type="entry name" value="Ankyrin_rpt-contain_sf"/>
</dbReference>
<dbReference type="PROSITE" id="PS50088">
    <property type="entry name" value="ANK_REPEAT"/>
    <property type="match status" value="1"/>
</dbReference>
<dbReference type="Gene3D" id="1.25.40.20">
    <property type="entry name" value="Ankyrin repeat-containing domain"/>
    <property type="match status" value="1"/>
</dbReference>
<protein>
    <submittedName>
        <fullName evidence="4">Ankyrin repeat-containing protein</fullName>
    </submittedName>
</protein>